<dbReference type="InterPro" id="IPR036188">
    <property type="entry name" value="FAD/NAD-bd_sf"/>
</dbReference>
<dbReference type="RefSeq" id="WP_269333146.1">
    <property type="nucleotide sequence ID" value="NZ_JAMZFT010000002.1"/>
</dbReference>
<proteinExistence type="predicted"/>
<feature type="domain" description="FAD dependent oxidoreductase" evidence="5">
    <location>
        <begin position="2"/>
        <end position="347"/>
    </location>
</feature>
<evidence type="ECO:0000259" key="5">
    <source>
        <dbReference type="Pfam" id="PF01266"/>
    </source>
</evidence>
<evidence type="ECO:0000256" key="1">
    <source>
        <dbReference type="ARBA" id="ARBA00001974"/>
    </source>
</evidence>
<keyword evidence="3" id="KW-0274">FAD</keyword>
<evidence type="ECO:0000256" key="3">
    <source>
        <dbReference type="ARBA" id="ARBA00022827"/>
    </source>
</evidence>
<dbReference type="EMBL" id="JAMZFT010000002">
    <property type="protein sequence ID" value="MCP1337217.1"/>
    <property type="molecule type" value="Genomic_DNA"/>
</dbReference>
<keyword evidence="4" id="KW-0560">Oxidoreductase</keyword>
<name>A0A9J6PEV0_9PROT</name>
<evidence type="ECO:0000313" key="6">
    <source>
        <dbReference type="EMBL" id="MCP1337217.1"/>
    </source>
</evidence>
<gene>
    <name evidence="6" type="ORF">NJQ99_12415</name>
</gene>
<dbReference type="PANTHER" id="PTHR10961:SF7">
    <property type="entry name" value="FAD DEPENDENT OXIDOREDUCTASE DOMAIN-CONTAINING PROTEIN"/>
    <property type="match status" value="1"/>
</dbReference>
<keyword evidence="2" id="KW-0285">Flavoprotein</keyword>
<dbReference type="Gene3D" id="3.50.50.60">
    <property type="entry name" value="FAD/NAD(P)-binding domain"/>
    <property type="match status" value="1"/>
</dbReference>
<dbReference type="InterPro" id="IPR045170">
    <property type="entry name" value="MTOX"/>
</dbReference>
<organism evidence="6 7">
    <name type="scientific">Futiania mangrovi</name>
    <dbReference type="NCBI Taxonomy" id="2959716"/>
    <lineage>
        <taxon>Bacteria</taxon>
        <taxon>Pseudomonadati</taxon>
        <taxon>Pseudomonadota</taxon>
        <taxon>Alphaproteobacteria</taxon>
        <taxon>Futianiales</taxon>
        <taxon>Futianiaceae</taxon>
        <taxon>Futiania</taxon>
    </lineage>
</organism>
<comment type="caution">
    <text evidence="6">The sequence shown here is derived from an EMBL/GenBank/DDBJ whole genome shotgun (WGS) entry which is preliminary data.</text>
</comment>
<evidence type="ECO:0000256" key="4">
    <source>
        <dbReference type="ARBA" id="ARBA00023002"/>
    </source>
</evidence>
<protein>
    <submittedName>
        <fullName evidence="6">FAD-dependent oxidoreductase</fullName>
    </submittedName>
</protein>
<dbReference type="AlphaFoldDB" id="A0A9J6PEV0"/>
<dbReference type="SUPFAM" id="SSF51905">
    <property type="entry name" value="FAD/NAD(P)-binding domain"/>
    <property type="match status" value="1"/>
</dbReference>
<accession>A0A9J6PEV0</accession>
<dbReference type="GO" id="GO:0008115">
    <property type="term" value="F:sarcosine oxidase activity"/>
    <property type="evidence" value="ECO:0007669"/>
    <property type="project" value="TreeGrafter"/>
</dbReference>
<sequence>MRVIVTGAGIAGLSTAWALAGEGHEVVLLDQGPIPNPLSASADQHRIIRRAYAGQDGYARAISEAFSAWDALWADLGAAHYANTGVIAVSQHAGDEADRYRAGLERMGTPFVRLAPATAASDYPFLDPATFAYAIRMEEGGVLFSARIAHALAGWLAAAGAELRPYTRVTGLDADGAAVVTASGQRITGDAVVVTVGAWVTDLLPDLAPTLTPWRTAVAYLEPPPDLAAAWAGAPAILDVGGAVDGYVLPPVQGTGLKVGAGIHKVKARADERRAPEPGEGQRLRDCFAPPFARIDEYRVAEVVTCAYTFTRDEHFFAARRGRAWIVSACSGHGYKFGPAVGRRLARAVETGDADGLVRWIEARGG</sequence>
<comment type="cofactor">
    <cofactor evidence="1">
        <name>FAD</name>
        <dbReference type="ChEBI" id="CHEBI:57692"/>
    </cofactor>
</comment>
<dbReference type="Gene3D" id="3.30.9.10">
    <property type="entry name" value="D-Amino Acid Oxidase, subunit A, domain 2"/>
    <property type="match status" value="1"/>
</dbReference>
<keyword evidence="7" id="KW-1185">Reference proteome</keyword>
<evidence type="ECO:0000256" key="2">
    <source>
        <dbReference type="ARBA" id="ARBA00022630"/>
    </source>
</evidence>
<dbReference type="GO" id="GO:0050660">
    <property type="term" value="F:flavin adenine dinucleotide binding"/>
    <property type="evidence" value="ECO:0007669"/>
    <property type="project" value="InterPro"/>
</dbReference>
<reference evidence="6" key="1">
    <citation type="submission" date="2022-06" db="EMBL/GenBank/DDBJ databases">
        <title>Isolation and Genomics of Futiania mangrovii gen. nov., sp. nov., a Rare and Metabolically-versatile member in the Class Alphaproteobacteria.</title>
        <authorList>
            <person name="Liu L."/>
            <person name="Huang W.-C."/>
            <person name="Pan J."/>
            <person name="Li J."/>
            <person name="Huang Y."/>
            <person name="Du H."/>
            <person name="Liu Y."/>
            <person name="Li M."/>
        </authorList>
    </citation>
    <scope>NUCLEOTIDE SEQUENCE</scope>
    <source>
        <strain evidence="6">FT118</strain>
    </source>
</reference>
<evidence type="ECO:0000313" key="7">
    <source>
        <dbReference type="Proteomes" id="UP001055804"/>
    </source>
</evidence>
<dbReference type="SUPFAM" id="SSF54373">
    <property type="entry name" value="FAD-linked reductases, C-terminal domain"/>
    <property type="match status" value="1"/>
</dbReference>
<dbReference type="Proteomes" id="UP001055804">
    <property type="component" value="Unassembled WGS sequence"/>
</dbReference>
<dbReference type="PANTHER" id="PTHR10961">
    <property type="entry name" value="PEROXISOMAL SARCOSINE OXIDASE"/>
    <property type="match status" value="1"/>
</dbReference>
<dbReference type="Pfam" id="PF01266">
    <property type="entry name" value="DAO"/>
    <property type="match status" value="1"/>
</dbReference>
<dbReference type="InterPro" id="IPR006076">
    <property type="entry name" value="FAD-dep_OxRdtase"/>
</dbReference>